<accession>A0A0A9G1I6</accession>
<reference evidence="1" key="1">
    <citation type="submission" date="2014-09" db="EMBL/GenBank/DDBJ databases">
        <authorList>
            <person name="Magalhaes I.L.F."/>
            <person name="Oliveira U."/>
            <person name="Santos F.R."/>
            <person name="Vidigal T.H.D.A."/>
            <person name="Brescovit A.D."/>
            <person name="Santos A.J."/>
        </authorList>
    </citation>
    <scope>NUCLEOTIDE SEQUENCE</scope>
    <source>
        <tissue evidence="1">Shoot tissue taken approximately 20 cm above the soil surface</tissue>
    </source>
</reference>
<evidence type="ECO:0000313" key="1">
    <source>
        <dbReference type="EMBL" id="JAE18377.1"/>
    </source>
</evidence>
<reference evidence="1" key="2">
    <citation type="journal article" date="2015" name="Data Brief">
        <title>Shoot transcriptome of the giant reed, Arundo donax.</title>
        <authorList>
            <person name="Barrero R.A."/>
            <person name="Guerrero F.D."/>
            <person name="Moolhuijzen P."/>
            <person name="Goolsby J.A."/>
            <person name="Tidwell J."/>
            <person name="Bellgard S.E."/>
            <person name="Bellgard M.I."/>
        </authorList>
    </citation>
    <scope>NUCLEOTIDE SEQUENCE</scope>
    <source>
        <tissue evidence="1">Shoot tissue taken approximately 20 cm above the soil surface</tissue>
    </source>
</reference>
<organism evidence="1">
    <name type="scientific">Arundo donax</name>
    <name type="common">Giant reed</name>
    <name type="synonym">Donax arundinaceus</name>
    <dbReference type="NCBI Taxonomy" id="35708"/>
    <lineage>
        <taxon>Eukaryota</taxon>
        <taxon>Viridiplantae</taxon>
        <taxon>Streptophyta</taxon>
        <taxon>Embryophyta</taxon>
        <taxon>Tracheophyta</taxon>
        <taxon>Spermatophyta</taxon>
        <taxon>Magnoliopsida</taxon>
        <taxon>Liliopsida</taxon>
        <taxon>Poales</taxon>
        <taxon>Poaceae</taxon>
        <taxon>PACMAD clade</taxon>
        <taxon>Arundinoideae</taxon>
        <taxon>Arundineae</taxon>
        <taxon>Arundo</taxon>
    </lineage>
</organism>
<proteinExistence type="predicted"/>
<protein>
    <submittedName>
        <fullName evidence="1">Uncharacterized protein</fullName>
    </submittedName>
</protein>
<dbReference type="EMBL" id="GBRH01179519">
    <property type="protein sequence ID" value="JAE18377.1"/>
    <property type="molecule type" value="Transcribed_RNA"/>
</dbReference>
<dbReference type="AlphaFoldDB" id="A0A0A9G1I6"/>
<sequence length="33" mass="4015">MQKGYVESRISWHKWSDLSLHQTCSSVKNYHMF</sequence>
<name>A0A0A9G1I6_ARUDO</name>